<name>A0A0A8ZQM0_ARUDO</name>
<dbReference type="AlphaFoldDB" id="A0A0A8ZQM0"/>
<protein>
    <submittedName>
        <fullName evidence="1">Uncharacterized protein</fullName>
    </submittedName>
</protein>
<reference evidence="1" key="1">
    <citation type="submission" date="2014-09" db="EMBL/GenBank/DDBJ databases">
        <authorList>
            <person name="Magalhaes I.L.F."/>
            <person name="Oliveira U."/>
            <person name="Santos F.R."/>
            <person name="Vidigal T.H.D.A."/>
            <person name="Brescovit A.D."/>
            <person name="Santos A.J."/>
        </authorList>
    </citation>
    <scope>NUCLEOTIDE SEQUENCE</scope>
    <source>
        <tissue evidence="1">Shoot tissue taken approximately 20 cm above the soil surface</tissue>
    </source>
</reference>
<dbReference type="EMBL" id="GBRH01256181">
    <property type="protein sequence ID" value="JAD41714.1"/>
    <property type="molecule type" value="Transcribed_RNA"/>
</dbReference>
<evidence type="ECO:0000313" key="1">
    <source>
        <dbReference type="EMBL" id="JAD41714.1"/>
    </source>
</evidence>
<accession>A0A0A8ZQM0</accession>
<reference evidence="1" key="2">
    <citation type="journal article" date="2015" name="Data Brief">
        <title>Shoot transcriptome of the giant reed, Arundo donax.</title>
        <authorList>
            <person name="Barrero R.A."/>
            <person name="Guerrero F.D."/>
            <person name="Moolhuijzen P."/>
            <person name="Goolsby J.A."/>
            <person name="Tidwell J."/>
            <person name="Bellgard S.E."/>
            <person name="Bellgard M.I."/>
        </authorList>
    </citation>
    <scope>NUCLEOTIDE SEQUENCE</scope>
    <source>
        <tissue evidence="1">Shoot tissue taken approximately 20 cm above the soil surface</tissue>
    </source>
</reference>
<sequence length="18" mass="2248">MHFTRQSFIDSNFNFVRT</sequence>
<organism evidence="1">
    <name type="scientific">Arundo donax</name>
    <name type="common">Giant reed</name>
    <name type="synonym">Donax arundinaceus</name>
    <dbReference type="NCBI Taxonomy" id="35708"/>
    <lineage>
        <taxon>Eukaryota</taxon>
        <taxon>Viridiplantae</taxon>
        <taxon>Streptophyta</taxon>
        <taxon>Embryophyta</taxon>
        <taxon>Tracheophyta</taxon>
        <taxon>Spermatophyta</taxon>
        <taxon>Magnoliopsida</taxon>
        <taxon>Liliopsida</taxon>
        <taxon>Poales</taxon>
        <taxon>Poaceae</taxon>
        <taxon>PACMAD clade</taxon>
        <taxon>Arundinoideae</taxon>
        <taxon>Arundineae</taxon>
        <taxon>Arundo</taxon>
    </lineage>
</organism>
<proteinExistence type="predicted"/>